<dbReference type="InterPro" id="IPR007655">
    <property type="entry name" value="Slam_C"/>
</dbReference>
<evidence type="ECO:0000256" key="3">
    <source>
        <dbReference type="ARBA" id="ARBA00022692"/>
    </source>
</evidence>
<comment type="subcellular location">
    <subcellularLocation>
        <location evidence="1">Cell outer membrane</location>
        <topology evidence="1">Multi-pass membrane protein</topology>
    </subcellularLocation>
</comment>
<dbReference type="Proteomes" id="UP000272412">
    <property type="component" value="Unassembled WGS sequence"/>
</dbReference>
<keyword evidence="6" id="KW-0998">Cell outer membrane</keyword>
<reference evidence="11 12" key="1">
    <citation type="submission" date="2018-11" db="EMBL/GenBank/DDBJ databases">
        <title>Neisseria weixii sp. nov. isolated from the rectal contents of plateau pika (Ochotona cruzoniae).</title>
        <authorList>
            <person name="Zhang G."/>
        </authorList>
    </citation>
    <scope>NUCLEOTIDE SEQUENCE [LARGE SCALE GENOMIC DNA]</scope>
    <source>
        <strain evidence="11 12">10009</strain>
    </source>
</reference>
<evidence type="ECO:0000256" key="1">
    <source>
        <dbReference type="ARBA" id="ARBA00004571"/>
    </source>
</evidence>
<keyword evidence="5" id="KW-0472">Membrane</keyword>
<comment type="similarity">
    <text evidence="7">Belongs to the Slam family.</text>
</comment>
<evidence type="ECO:0000256" key="5">
    <source>
        <dbReference type="ARBA" id="ARBA00023136"/>
    </source>
</evidence>
<evidence type="ECO:0000256" key="8">
    <source>
        <dbReference type="SAM" id="SignalP"/>
    </source>
</evidence>
<keyword evidence="4 8" id="KW-0732">Signal</keyword>
<keyword evidence="12" id="KW-1185">Reference proteome</keyword>
<accession>A0A3N4N9I4</accession>
<evidence type="ECO:0000256" key="2">
    <source>
        <dbReference type="ARBA" id="ARBA00022452"/>
    </source>
</evidence>
<keyword evidence="2" id="KW-1134">Transmembrane beta strand</keyword>
<name>A0A3N4N9I4_9NEIS</name>
<dbReference type="InterPro" id="IPR011990">
    <property type="entry name" value="TPR-like_helical_dom_sf"/>
</dbReference>
<feature type="chain" id="PRO_5018149069" evidence="8">
    <location>
        <begin position="19"/>
        <end position="495"/>
    </location>
</feature>
<evidence type="ECO:0000259" key="9">
    <source>
        <dbReference type="Pfam" id="PF04575"/>
    </source>
</evidence>
<dbReference type="AlphaFoldDB" id="A0A3N4N9I4"/>
<evidence type="ECO:0000313" key="12">
    <source>
        <dbReference type="Proteomes" id="UP000272412"/>
    </source>
</evidence>
<comment type="caution">
    <text evidence="11">The sequence shown here is derived from an EMBL/GenBank/DDBJ whole genome shotgun (WGS) entry which is preliminary data.</text>
</comment>
<feature type="domain" description="Surface lipoprotein assembly modifier N-terminal TPR repeats region" evidence="10">
    <location>
        <begin position="61"/>
        <end position="163"/>
    </location>
</feature>
<feature type="signal peptide" evidence="8">
    <location>
        <begin position="1"/>
        <end position="18"/>
    </location>
</feature>
<dbReference type="EMBL" id="RPFL01000001">
    <property type="protein sequence ID" value="RPD90847.1"/>
    <property type="molecule type" value="Genomic_DNA"/>
</dbReference>
<dbReference type="Gene3D" id="1.25.40.10">
    <property type="entry name" value="Tetratricopeptide repeat domain"/>
    <property type="match status" value="1"/>
</dbReference>
<evidence type="ECO:0000256" key="6">
    <source>
        <dbReference type="ARBA" id="ARBA00023237"/>
    </source>
</evidence>
<evidence type="ECO:0000256" key="7">
    <source>
        <dbReference type="ARBA" id="ARBA00023609"/>
    </source>
</evidence>
<protein>
    <submittedName>
        <fullName evidence="11">DUF560 domain-containing protein</fullName>
    </submittedName>
</protein>
<organism evidence="11 12">
    <name type="scientific">Neisseria weixii</name>
    <dbReference type="NCBI Taxonomy" id="1853276"/>
    <lineage>
        <taxon>Bacteria</taxon>
        <taxon>Pseudomonadati</taxon>
        <taxon>Pseudomonadota</taxon>
        <taxon>Betaproteobacteria</taxon>
        <taxon>Neisseriales</taxon>
        <taxon>Neisseriaceae</taxon>
        <taxon>Neisseria</taxon>
    </lineage>
</organism>
<dbReference type="GO" id="GO:0009279">
    <property type="term" value="C:cell outer membrane"/>
    <property type="evidence" value="ECO:0007669"/>
    <property type="project" value="UniProtKB-SubCell"/>
</dbReference>
<dbReference type="SUPFAM" id="SSF48452">
    <property type="entry name" value="TPR-like"/>
    <property type="match status" value="1"/>
</dbReference>
<keyword evidence="3" id="KW-0812">Transmembrane</keyword>
<gene>
    <name evidence="11" type="ORF">EGK74_00385</name>
</gene>
<feature type="domain" description="Surface lipoprotein assembly modifier C-terminal" evidence="9">
    <location>
        <begin position="192"/>
        <end position="495"/>
    </location>
</feature>
<evidence type="ECO:0000259" key="10">
    <source>
        <dbReference type="Pfam" id="PF24575"/>
    </source>
</evidence>
<dbReference type="Pfam" id="PF24575">
    <property type="entry name" value="TPR_Slam"/>
    <property type="match status" value="1"/>
</dbReference>
<evidence type="ECO:0000313" key="11">
    <source>
        <dbReference type="EMBL" id="RPD90847.1"/>
    </source>
</evidence>
<evidence type="ECO:0000256" key="4">
    <source>
        <dbReference type="ARBA" id="ARBA00022729"/>
    </source>
</evidence>
<proteinExistence type="inferred from homology"/>
<dbReference type="Pfam" id="PF04575">
    <property type="entry name" value="SlipAM"/>
    <property type="match status" value="1"/>
</dbReference>
<dbReference type="InterPro" id="IPR057556">
    <property type="entry name" value="TPR_Slam"/>
</dbReference>
<dbReference type="RefSeq" id="WP_123803568.1">
    <property type="nucleotide sequence ID" value="NZ_RPFL01000001.1"/>
</dbReference>
<dbReference type="OrthoDB" id="8606547at2"/>
<sequence>MKKTIMLSWLLFPAAGFAADAVRPSEPRTEAELKINVAEPQTPEIPVHVKEAAKPSEKVLQVDEEILLANTELLERAMYSAVVAQNIAGIKAVLPIYEKWPQHDQSMARYARGLLAQGEGKAGEAVSVYREFIADNPNAPMVRLQLAKALFEDKQNEAAADQFDRLQSEDMPEAVKNEIKAYRKALRDRDSWQFNASLNITREQNINQAPRQRRLGGQLGEEQCVAARQIQPDDDCFRGWTFNAPIDAAAVNYQTGTEKKWSLPKGWYATAGADVYGKVYPNHTTYNDLIGRVSAGIGHADQRTDAGVTPFHERRFYGNDPYTYTGGVRLHWNRWHTPKIQTLTAAEFGRLKNTRRADSDNQSRLFSTSLVYYANARQYWLAGADWYRERNKDDESESFSRYGLRVAWGQEWQGGLSSRLQLNAAKRNYDDASFFSNGDKRQDKELGATLSLWHRGVHFKGITPRLTVSHHKNLSNDKFYEYGKSRMFIELGKTF</sequence>